<feature type="coiled-coil region" evidence="1">
    <location>
        <begin position="213"/>
        <end position="250"/>
    </location>
</feature>
<evidence type="ECO:0000313" key="3">
    <source>
        <dbReference type="Proteomes" id="UP000002532"/>
    </source>
</evidence>
<protein>
    <recommendedName>
        <fullName evidence="4">Effector from type III secretion system family protein</fullName>
    </recommendedName>
</protein>
<dbReference type="HOGENOM" id="CLU_707317_0_0_0"/>
<reference evidence="2 3" key="1">
    <citation type="journal article" date="2005" name="Infect. Immun.">
        <title>Comparative genomic analysis of Chlamydia trachomatis oculotropic and genitotropic strains.</title>
        <authorList>
            <person name="Carlson J.H."/>
            <person name="Porcella S.F."/>
            <person name="McClarty G."/>
            <person name="Caldwell H.D."/>
        </authorList>
    </citation>
    <scope>NUCLEOTIDE SEQUENCE [LARGE SCALE GENOMIC DNA]</scope>
    <source>
        <strain evidence="3">ATCC VR-571B / DSM 19440 / HAR-13</strain>
    </source>
</reference>
<dbReference type="RefSeq" id="WP_011324846.1">
    <property type="nucleotide sequence ID" value="NC_007429.1"/>
</dbReference>
<evidence type="ECO:0000313" key="2">
    <source>
        <dbReference type="EMBL" id="AAX50990.1"/>
    </source>
</evidence>
<organism evidence="2 3">
    <name type="scientific">Chlamydia trachomatis serovar A (strain ATCC VR-571B / DSM 19440 / HAR-13)</name>
    <dbReference type="NCBI Taxonomy" id="315277"/>
    <lineage>
        <taxon>Bacteria</taxon>
        <taxon>Pseudomonadati</taxon>
        <taxon>Chlamydiota</taxon>
        <taxon>Chlamydiia</taxon>
        <taxon>Chlamydiales</taxon>
        <taxon>Chlamydiaceae</taxon>
        <taxon>Chlamydia/Chlamydophila group</taxon>
        <taxon>Chlamydia</taxon>
    </lineage>
</organism>
<keyword evidence="3" id="KW-1185">Reference proteome</keyword>
<name>A0A0H2X328_CHLTA</name>
<accession>A0A0H2X328</accession>
<dbReference type="EMBL" id="CP000051">
    <property type="protein sequence ID" value="AAX50990.1"/>
    <property type="molecule type" value="Genomic_DNA"/>
</dbReference>
<dbReference type="KEGG" id="cta:CTA_0774"/>
<proteinExistence type="predicted"/>
<dbReference type="InterPro" id="IPR007606">
    <property type="entry name" value="T3SS_effector"/>
</dbReference>
<gene>
    <name evidence="2" type="ordered locus">CTA_0774</name>
</gene>
<dbReference type="Proteomes" id="UP000002532">
    <property type="component" value="Chromosome"/>
</dbReference>
<evidence type="ECO:0000256" key="1">
    <source>
        <dbReference type="SAM" id="Coils"/>
    </source>
</evidence>
<dbReference type="Pfam" id="PF04518">
    <property type="entry name" value="Effector_1"/>
    <property type="match status" value="1"/>
</dbReference>
<sequence>MRNYPIPEGQKYFVPTIETAAPRERRVSPAEVAADYTQLHEAATYLQVFQDLLNDAHQLGLNKEFVESLRQDFLKTGSEMSLMQALWTEESQREARKRERKELQQQLESKVLGPQALTTAEELHPVDDSIVNKMPFQSAFAYILLDKYIPAQEEALYALARELSFSGYAQTLFSPVLELVKSFNNAPIVYNLGSYIGQTAGTANFKYGYQMVLDRYETETGQLRKDIKNAENAKQQLAQIIKNIEANNSLTTEHKTQLKDMANGYIQTLDVCISQMQELSTGLRGLSFIPGRDEYSPAYEIMGSSFSVVTLQNLEGKVVDGEINISSGETKGGLLNFFTYFLADVQNFGDLAQTNQLMLELQMRAMHQQWSLVTASLKLLHNVYRTLASS</sequence>
<keyword evidence="1" id="KW-0175">Coiled coil</keyword>
<dbReference type="AlphaFoldDB" id="A0A0H2X328"/>
<evidence type="ECO:0008006" key="4">
    <source>
        <dbReference type="Google" id="ProtNLM"/>
    </source>
</evidence>